<dbReference type="RefSeq" id="WP_116885335.1">
    <property type="nucleotide sequence ID" value="NZ_CABMMC010000024.1"/>
</dbReference>
<keyword evidence="7 9" id="KW-0378">Hydrolase</keyword>
<dbReference type="InterPro" id="IPR036389">
    <property type="entry name" value="RNase_III_sf"/>
</dbReference>
<protein>
    <recommendedName>
        <fullName evidence="9">Ribonuclease 3</fullName>
        <ecNumber evidence="9">3.1.26.3</ecNumber>
    </recommendedName>
    <alternativeName>
        <fullName evidence="9">Ribonuclease III</fullName>
        <shortName evidence="9">RNase III</shortName>
    </alternativeName>
</protein>
<dbReference type="GO" id="GO:0019843">
    <property type="term" value="F:rRNA binding"/>
    <property type="evidence" value="ECO:0007669"/>
    <property type="project" value="UniProtKB-KW"/>
</dbReference>
<dbReference type="PROSITE" id="PS50142">
    <property type="entry name" value="RNASE_3_2"/>
    <property type="match status" value="1"/>
</dbReference>
<dbReference type="AlphaFoldDB" id="A0A2U1ALH9"/>
<feature type="active site" evidence="9">
    <location>
        <position position="49"/>
    </location>
</feature>
<comment type="cofactor">
    <cofactor evidence="9">
        <name>Mg(2+)</name>
        <dbReference type="ChEBI" id="CHEBI:18420"/>
    </cofactor>
</comment>
<sequence length="232" mass="26205">MARNIEELKKRLGFAGPWSNRLAEAVTHRSYAVENNLGYDNQRLEFLGDAVLEIILTEYLFHLYPDAAEGEMTKIRSALVREPALARLARRFELGEYLLTGRGEHDSGGADRDSTLADLFEAVLGAFYLDAGFDATRQFVTGLIRDEYPDPRSLLTSINPKGQLQEYSQRHWGLTPKYSILHTSGPEHLPVYEVEVRLSRYNAVGRAANRKAAEGDAARQLYRYLSNKEPEA</sequence>
<gene>
    <name evidence="9" type="primary">rnc</name>
    <name evidence="12" type="ORF">C8D82_13123</name>
</gene>
<evidence type="ECO:0000256" key="5">
    <source>
        <dbReference type="ARBA" id="ARBA00022722"/>
    </source>
</evidence>
<feature type="binding site" evidence="9">
    <location>
        <position position="45"/>
    </location>
    <ligand>
        <name>Mg(2+)</name>
        <dbReference type="ChEBI" id="CHEBI:18420"/>
    </ligand>
</feature>
<evidence type="ECO:0000256" key="7">
    <source>
        <dbReference type="ARBA" id="ARBA00022801"/>
    </source>
</evidence>
<dbReference type="PROSITE" id="PS50137">
    <property type="entry name" value="DS_RBD"/>
    <property type="match status" value="1"/>
</dbReference>
<dbReference type="PANTHER" id="PTHR11207">
    <property type="entry name" value="RIBONUCLEASE III"/>
    <property type="match status" value="1"/>
</dbReference>
<dbReference type="GO" id="GO:0006397">
    <property type="term" value="P:mRNA processing"/>
    <property type="evidence" value="ECO:0007669"/>
    <property type="project" value="UniProtKB-UniRule"/>
</dbReference>
<dbReference type="NCBIfam" id="TIGR02191">
    <property type="entry name" value="RNaseIII"/>
    <property type="match status" value="1"/>
</dbReference>
<feature type="domain" description="DRBM" evidence="10">
    <location>
        <begin position="159"/>
        <end position="227"/>
    </location>
</feature>
<keyword evidence="9" id="KW-0963">Cytoplasm</keyword>
<keyword evidence="9" id="KW-0699">rRNA-binding</keyword>
<feature type="binding site" evidence="9">
    <location>
        <position position="118"/>
    </location>
    <ligand>
        <name>Mg(2+)</name>
        <dbReference type="ChEBI" id="CHEBI:18420"/>
    </ligand>
</feature>
<dbReference type="Gene3D" id="3.30.160.20">
    <property type="match status" value="1"/>
</dbReference>
<keyword evidence="8 9" id="KW-0694">RNA-binding</keyword>
<comment type="caution">
    <text evidence="12">The sequence shown here is derived from an EMBL/GenBank/DDBJ whole genome shotgun (WGS) entry which is preliminary data.</text>
</comment>
<evidence type="ECO:0000256" key="2">
    <source>
        <dbReference type="ARBA" id="ARBA00010183"/>
    </source>
</evidence>
<dbReference type="GO" id="GO:0010468">
    <property type="term" value="P:regulation of gene expression"/>
    <property type="evidence" value="ECO:0007669"/>
    <property type="project" value="TreeGrafter"/>
</dbReference>
<dbReference type="InterPro" id="IPR000999">
    <property type="entry name" value="RNase_III_dom"/>
</dbReference>
<keyword evidence="4 9" id="KW-0507">mRNA processing</keyword>
<dbReference type="InterPro" id="IPR011907">
    <property type="entry name" value="RNase_III"/>
</dbReference>
<organism evidence="12 13">
    <name type="scientific">Victivallis vadensis</name>
    <dbReference type="NCBI Taxonomy" id="172901"/>
    <lineage>
        <taxon>Bacteria</taxon>
        <taxon>Pseudomonadati</taxon>
        <taxon>Lentisphaerota</taxon>
        <taxon>Lentisphaeria</taxon>
        <taxon>Victivallales</taxon>
        <taxon>Victivallaceae</taxon>
        <taxon>Victivallis</taxon>
    </lineage>
</organism>
<dbReference type="FunFam" id="1.10.1520.10:FF:000001">
    <property type="entry name" value="Ribonuclease 3"/>
    <property type="match status" value="1"/>
</dbReference>
<dbReference type="PROSITE" id="PS00517">
    <property type="entry name" value="RNASE_3_1"/>
    <property type="match status" value="1"/>
</dbReference>
<dbReference type="OrthoDB" id="9805026at2"/>
<reference evidence="12 13" key="1">
    <citation type="submission" date="2018-04" db="EMBL/GenBank/DDBJ databases">
        <title>Genomic Encyclopedia of Type Strains, Phase IV (KMG-IV): sequencing the most valuable type-strain genomes for metagenomic binning, comparative biology and taxonomic classification.</title>
        <authorList>
            <person name="Goeker M."/>
        </authorList>
    </citation>
    <scope>NUCLEOTIDE SEQUENCE [LARGE SCALE GENOMIC DNA]</scope>
    <source>
        <strain evidence="12 13">DSM 14823</strain>
    </source>
</reference>
<dbReference type="EC" id="3.1.26.3" evidence="9"/>
<evidence type="ECO:0000259" key="10">
    <source>
        <dbReference type="PROSITE" id="PS50137"/>
    </source>
</evidence>
<keyword evidence="5 9" id="KW-0540">Nuclease</keyword>
<dbReference type="SMART" id="SM00535">
    <property type="entry name" value="RIBOc"/>
    <property type="match status" value="1"/>
</dbReference>
<dbReference type="GO" id="GO:0004525">
    <property type="term" value="F:ribonuclease III activity"/>
    <property type="evidence" value="ECO:0007669"/>
    <property type="project" value="UniProtKB-UniRule"/>
</dbReference>
<evidence type="ECO:0000313" key="13">
    <source>
        <dbReference type="Proteomes" id="UP000245959"/>
    </source>
</evidence>
<comment type="subcellular location">
    <subcellularLocation>
        <location evidence="9">Cytoplasm</location>
    </subcellularLocation>
</comment>
<keyword evidence="6 9" id="KW-0255">Endonuclease</keyword>
<proteinExistence type="inferred from homology"/>
<dbReference type="CDD" id="cd10845">
    <property type="entry name" value="DSRM_RNAse_III_family"/>
    <property type="match status" value="1"/>
</dbReference>
<evidence type="ECO:0000259" key="11">
    <source>
        <dbReference type="PROSITE" id="PS50142"/>
    </source>
</evidence>
<dbReference type="HAMAP" id="MF_00104">
    <property type="entry name" value="RNase_III"/>
    <property type="match status" value="1"/>
</dbReference>
<dbReference type="SUPFAM" id="SSF54768">
    <property type="entry name" value="dsRNA-binding domain-like"/>
    <property type="match status" value="1"/>
</dbReference>
<keyword evidence="9" id="KW-0460">Magnesium</keyword>
<dbReference type="CDD" id="cd00593">
    <property type="entry name" value="RIBOc"/>
    <property type="match status" value="1"/>
</dbReference>
<dbReference type="GO" id="GO:0003725">
    <property type="term" value="F:double-stranded RNA binding"/>
    <property type="evidence" value="ECO:0007669"/>
    <property type="project" value="TreeGrafter"/>
</dbReference>
<dbReference type="SMART" id="SM00358">
    <property type="entry name" value="DSRM"/>
    <property type="match status" value="1"/>
</dbReference>
<evidence type="ECO:0000256" key="3">
    <source>
        <dbReference type="ARBA" id="ARBA00022552"/>
    </source>
</evidence>
<evidence type="ECO:0000256" key="4">
    <source>
        <dbReference type="ARBA" id="ARBA00022664"/>
    </source>
</evidence>
<dbReference type="PANTHER" id="PTHR11207:SF0">
    <property type="entry name" value="RIBONUCLEASE 3"/>
    <property type="match status" value="1"/>
</dbReference>
<comment type="subunit">
    <text evidence="9">Homodimer.</text>
</comment>
<dbReference type="SUPFAM" id="SSF69065">
    <property type="entry name" value="RNase III domain-like"/>
    <property type="match status" value="1"/>
</dbReference>
<name>A0A2U1ALH9_9BACT</name>
<accession>A0A2U1ALH9</accession>
<comment type="similarity">
    <text evidence="2">Belongs to the ribonuclease III family.</text>
</comment>
<keyword evidence="3 9" id="KW-0698">rRNA processing</keyword>
<dbReference type="Pfam" id="PF14622">
    <property type="entry name" value="Ribonucleas_3_3"/>
    <property type="match status" value="1"/>
</dbReference>
<dbReference type="Pfam" id="PF00035">
    <property type="entry name" value="dsrm"/>
    <property type="match status" value="1"/>
</dbReference>
<dbReference type="Proteomes" id="UP000245959">
    <property type="component" value="Unassembled WGS sequence"/>
</dbReference>
<dbReference type="GO" id="GO:0046872">
    <property type="term" value="F:metal ion binding"/>
    <property type="evidence" value="ECO:0007669"/>
    <property type="project" value="UniProtKB-KW"/>
</dbReference>
<dbReference type="EMBL" id="QEKH01000031">
    <property type="protein sequence ID" value="PVY37284.1"/>
    <property type="molecule type" value="Genomic_DNA"/>
</dbReference>
<evidence type="ECO:0000256" key="9">
    <source>
        <dbReference type="HAMAP-Rule" id="MF_00104"/>
    </source>
</evidence>
<keyword evidence="9" id="KW-0819">tRNA processing</keyword>
<comment type="catalytic activity">
    <reaction evidence="1 9">
        <text>Endonucleolytic cleavage to 5'-phosphomonoester.</text>
        <dbReference type="EC" id="3.1.26.3"/>
    </reaction>
</comment>
<keyword evidence="9" id="KW-0479">Metal-binding</keyword>
<evidence type="ECO:0000256" key="1">
    <source>
        <dbReference type="ARBA" id="ARBA00000109"/>
    </source>
</evidence>
<evidence type="ECO:0000256" key="8">
    <source>
        <dbReference type="ARBA" id="ARBA00022884"/>
    </source>
</evidence>
<comment type="function">
    <text evidence="9">Digests double-stranded RNA. Involved in the processing of primary rRNA transcript to yield the immediate precursors to the large and small rRNAs (23S and 16S). Processes some mRNAs, and tRNAs when they are encoded in the rRNA operon. Processes pre-crRNA and tracrRNA of type II CRISPR loci if present in the organism.</text>
</comment>
<dbReference type="GO" id="GO:0008033">
    <property type="term" value="P:tRNA processing"/>
    <property type="evidence" value="ECO:0007669"/>
    <property type="project" value="UniProtKB-KW"/>
</dbReference>
<feature type="binding site" evidence="9">
    <location>
        <position position="121"/>
    </location>
    <ligand>
        <name>Mg(2+)</name>
        <dbReference type="ChEBI" id="CHEBI:18420"/>
    </ligand>
</feature>
<feature type="domain" description="RNase III" evidence="11">
    <location>
        <begin position="5"/>
        <end position="132"/>
    </location>
</feature>
<dbReference type="InterPro" id="IPR014720">
    <property type="entry name" value="dsRBD_dom"/>
</dbReference>
<evidence type="ECO:0000256" key="6">
    <source>
        <dbReference type="ARBA" id="ARBA00022759"/>
    </source>
</evidence>
<feature type="active site" evidence="9">
    <location>
        <position position="121"/>
    </location>
</feature>
<keyword evidence="13" id="KW-1185">Reference proteome</keyword>
<evidence type="ECO:0000313" key="12">
    <source>
        <dbReference type="EMBL" id="PVY37284.1"/>
    </source>
</evidence>
<dbReference type="GO" id="GO:0006364">
    <property type="term" value="P:rRNA processing"/>
    <property type="evidence" value="ECO:0007669"/>
    <property type="project" value="UniProtKB-UniRule"/>
</dbReference>
<dbReference type="Gene3D" id="1.10.1520.10">
    <property type="entry name" value="Ribonuclease III domain"/>
    <property type="match status" value="1"/>
</dbReference>
<dbReference type="GeneID" id="78296614"/>
<dbReference type="GO" id="GO:0005737">
    <property type="term" value="C:cytoplasm"/>
    <property type="evidence" value="ECO:0007669"/>
    <property type="project" value="UniProtKB-SubCell"/>
</dbReference>